<dbReference type="RefSeq" id="WP_386057193.1">
    <property type="nucleotide sequence ID" value="NZ_JBHTKL010000001.1"/>
</dbReference>
<evidence type="ECO:0000313" key="2">
    <source>
        <dbReference type="Proteomes" id="UP001596990"/>
    </source>
</evidence>
<accession>A0ABW3KY44</accession>
<sequence>MKLFQSVIPYTQLNFQTNKVSTPFGTMCFPLILEGNAVTDKAEKAAYMLDSGATVLSYEGETYTAELLIGEVLGNFQNNIEVDVMIAAVWRVRVNQQTNECTFKAFLEPGDCDDFSCGPDSGENLESLQFINDAYMMNLGTEDGASLLSRATNGGGMPAAFSTRYPFEQCYDYVDIVKYDRYGLTLPLSSIQSGEMCQAHFVLALKEGVDEEDASTWIAVDRKGEDLLAEHGIS</sequence>
<comment type="caution">
    <text evidence="1">The sequence shown here is derived from an EMBL/GenBank/DDBJ whole genome shotgun (WGS) entry which is preliminary data.</text>
</comment>
<organism evidence="1 2">
    <name type="scientific">Thalassobacillus hwangdonensis</name>
    <dbReference type="NCBI Taxonomy" id="546108"/>
    <lineage>
        <taxon>Bacteria</taxon>
        <taxon>Bacillati</taxon>
        <taxon>Bacillota</taxon>
        <taxon>Bacilli</taxon>
        <taxon>Bacillales</taxon>
        <taxon>Bacillaceae</taxon>
        <taxon>Thalassobacillus</taxon>
    </lineage>
</organism>
<proteinExistence type="predicted"/>
<protein>
    <submittedName>
        <fullName evidence="1">Uncharacterized protein</fullName>
    </submittedName>
</protein>
<reference evidence="2" key="1">
    <citation type="journal article" date="2019" name="Int. J. Syst. Evol. Microbiol.">
        <title>The Global Catalogue of Microorganisms (GCM) 10K type strain sequencing project: providing services to taxonomists for standard genome sequencing and annotation.</title>
        <authorList>
            <consortium name="The Broad Institute Genomics Platform"/>
            <consortium name="The Broad Institute Genome Sequencing Center for Infectious Disease"/>
            <person name="Wu L."/>
            <person name="Ma J."/>
        </authorList>
    </citation>
    <scope>NUCLEOTIDE SEQUENCE [LARGE SCALE GENOMIC DNA]</scope>
    <source>
        <strain evidence="2">CCUG 56607</strain>
    </source>
</reference>
<keyword evidence="2" id="KW-1185">Reference proteome</keyword>
<evidence type="ECO:0000313" key="1">
    <source>
        <dbReference type="EMBL" id="MFD1018585.1"/>
    </source>
</evidence>
<name>A0ABW3KY44_9BACI</name>
<dbReference type="Proteomes" id="UP001596990">
    <property type="component" value="Unassembled WGS sequence"/>
</dbReference>
<gene>
    <name evidence="1" type="ORF">ACFQ2J_05150</name>
</gene>
<dbReference type="EMBL" id="JBHTKL010000001">
    <property type="protein sequence ID" value="MFD1018585.1"/>
    <property type="molecule type" value="Genomic_DNA"/>
</dbReference>